<keyword evidence="3" id="KW-1185">Reference proteome</keyword>
<name>A0A834XHH5_9FABA</name>
<organism evidence="2 3">
    <name type="scientific">Senna tora</name>
    <dbReference type="NCBI Taxonomy" id="362788"/>
    <lineage>
        <taxon>Eukaryota</taxon>
        <taxon>Viridiplantae</taxon>
        <taxon>Streptophyta</taxon>
        <taxon>Embryophyta</taxon>
        <taxon>Tracheophyta</taxon>
        <taxon>Spermatophyta</taxon>
        <taxon>Magnoliopsida</taxon>
        <taxon>eudicotyledons</taxon>
        <taxon>Gunneridae</taxon>
        <taxon>Pentapetalae</taxon>
        <taxon>rosids</taxon>
        <taxon>fabids</taxon>
        <taxon>Fabales</taxon>
        <taxon>Fabaceae</taxon>
        <taxon>Caesalpinioideae</taxon>
        <taxon>Cassia clade</taxon>
        <taxon>Senna</taxon>
    </lineage>
</organism>
<dbReference type="Proteomes" id="UP000634136">
    <property type="component" value="Unassembled WGS sequence"/>
</dbReference>
<evidence type="ECO:0000313" key="3">
    <source>
        <dbReference type="Proteomes" id="UP000634136"/>
    </source>
</evidence>
<sequence length="107" mass="13360">MMKIRHRLIKPAHLATAAINSSHVIRPCKRVKKYNRPSHRNHREPQRATKREYSKRQFQRWRRRRWQRRQRRLRRASLAEAMAGDIIREVKRKKEISEGLRKWKKMW</sequence>
<feature type="compositionally biased region" description="Basic and acidic residues" evidence="1">
    <location>
        <begin position="43"/>
        <end position="55"/>
    </location>
</feature>
<accession>A0A834XHH5</accession>
<proteinExistence type="predicted"/>
<dbReference type="AlphaFoldDB" id="A0A834XHH5"/>
<protein>
    <submittedName>
        <fullName evidence="2">Uncharacterized protein</fullName>
    </submittedName>
</protein>
<evidence type="ECO:0000256" key="1">
    <source>
        <dbReference type="SAM" id="MobiDB-lite"/>
    </source>
</evidence>
<gene>
    <name evidence="2" type="ORF">G2W53_002254</name>
</gene>
<evidence type="ECO:0000313" key="2">
    <source>
        <dbReference type="EMBL" id="KAF7845349.1"/>
    </source>
</evidence>
<feature type="region of interest" description="Disordered" evidence="1">
    <location>
        <begin position="34"/>
        <end position="66"/>
    </location>
</feature>
<feature type="compositionally biased region" description="Basic residues" evidence="1">
    <location>
        <begin position="57"/>
        <end position="66"/>
    </location>
</feature>
<reference evidence="2" key="1">
    <citation type="submission" date="2020-09" db="EMBL/GenBank/DDBJ databases">
        <title>Genome-Enabled Discovery of Anthraquinone Biosynthesis in Senna tora.</title>
        <authorList>
            <person name="Kang S.-H."/>
            <person name="Pandey R.P."/>
            <person name="Lee C.-M."/>
            <person name="Sim J.-S."/>
            <person name="Jeong J.-T."/>
            <person name="Choi B.-S."/>
            <person name="Jung M."/>
            <person name="Ginzburg D."/>
            <person name="Zhao K."/>
            <person name="Won S.Y."/>
            <person name="Oh T.-J."/>
            <person name="Yu Y."/>
            <person name="Kim N.-H."/>
            <person name="Lee O.R."/>
            <person name="Lee T.-H."/>
            <person name="Bashyal P."/>
            <person name="Kim T.-S."/>
            <person name="Lee W.-H."/>
            <person name="Kawkins C."/>
            <person name="Kim C.-K."/>
            <person name="Kim J.S."/>
            <person name="Ahn B.O."/>
            <person name="Rhee S.Y."/>
            <person name="Sohng J.K."/>
        </authorList>
    </citation>
    <scope>NUCLEOTIDE SEQUENCE</scope>
    <source>
        <tissue evidence="2">Leaf</tissue>
    </source>
</reference>
<comment type="caution">
    <text evidence="2">The sequence shown here is derived from an EMBL/GenBank/DDBJ whole genome shotgun (WGS) entry which is preliminary data.</text>
</comment>
<dbReference type="EMBL" id="JAAIUW010000001">
    <property type="protein sequence ID" value="KAF7845349.1"/>
    <property type="molecule type" value="Genomic_DNA"/>
</dbReference>